<gene>
    <name evidence="1" type="ORF">S03H2_67676</name>
</gene>
<dbReference type="AlphaFoldDB" id="X1K5I9"/>
<proteinExistence type="predicted"/>
<name>X1K5I9_9ZZZZ</name>
<comment type="caution">
    <text evidence="1">The sequence shown here is derived from an EMBL/GenBank/DDBJ whole genome shotgun (WGS) entry which is preliminary data.</text>
</comment>
<evidence type="ECO:0008006" key="2">
    <source>
        <dbReference type="Google" id="ProtNLM"/>
    </source>
</evidence>
<feature type="non-terminal residue" evidence="1">
    <location>
        <position position="1"/>
    </location>
</feature>
<evidence type="ECO:0000313" key="1">
    <source>
        <dbReference type="EMBL" id="GAH77333.1"/>
    </source>
</evidence>
<organism evidence="1">
    <name type="scientific">marine sediment metagenome</name>
    <dbReference type="NCBI Taxonomy" id="412755"/>
    <lineage>
        <taxon>unclassified sequences</taxon>
        <taxon>metagenomes</taxon>
        <taxon>ecological metagenomes</taxon>
    </lineage>
</organism>
<dbReference type="EMBL" id="BARU01044357">
    <property type="protein sequence ID" value="GAH77333.1"/>
    <property type="molecule type" value="Genomic_DNA"/>
</dbReference>
<sequence>YREYQAKLLKEKLEISKGLFDDYLVDEKERETFTQNIDILLKFEYERNYKFCIIMMGSILEFLLIRFCEKENIHKGNNFNSYINKAIEKDIFQEEMRWKLVQTHIRDFRNYIHIQKEMESTEIDENWYNTVKQVFEVLYSKFKSS</sequence>
<protein>
    <recommendedName>
        <fullName evidence="2">DUF4145 domain-containing protein</fullName>
    </recommendedName>
</protein>
<reference evidence="1" key="1">
    <citation type="journal article" date="2014" name="Front. Microbiol.">
        <title>High frequency of phylogenetically diverse reductive dehalogenase-homologous genes in deep subseafloor sedimentary metagenomes.</title>
        <authorList>
            <person name="Kawai M."/>
            <person name="Futagami T."/>
            <person name="Toyoda A."/>
            <person name="Takaki Y."/>
            <person name="Nishi S."/>
            <person name="Hori S."/>
            <person name="Arai W."/>
            <person name="Tsubouchi T."/>
            <person name="Morono Y."/>
            <person name="Uchiyama I."/>
            <person name="Ito T."/>
            <person name="Fujiyama A."/>
            <person name="Inagaki F."/>
            <person name="Takami H."/>
        </authorList>
    </citation>
    <scope>NUCLEOTIDE SEQUENCE</scope>
    <source>
        <strain evidence="1">Expedition CK06-06</strain>
    </source>
</reference>
<accession>X1K5I9</accession>